<dbReference type="InterPro" id="IPR036163">
    <property type="entry name" value="HMA_dom_sf"/>
</dbReference>
<organism evidence="6">
    <name type="scientific">Oryza barthii</name>
    <dbReference type="NCBI Taxonomy" id="65489"/>
    <lineage>
        <taxon>Eukaryota</taxon>
        <taxon>Viridiplantae</taxon>
        <taxon>Streptophyta</taxon>
        <taxon>Embryophyta</taxon>
        <taxon>Tracheophyta</taxon>
        <taxon>Spermatophyta</taxon>
        <taxon>Magnoliopsida</taxon>
        <taxon>Liliopsida</taxon>
        <taxon>Poales</taxon>
        <taxon>Poaceae</taxon>
        <taxon>BOP clade</taxon>
        <taxon>Oryzoideae</taxon>
        <taxon>Oryzeae</taxon>
        <taxon>Oryzinae</taxon>
        <taxon>Oryza</taxon>
    </lineage>
</organism>
<comment type="similarity">
    <text evidence="3">Belongs to the HIPP family.</text>
</comment>
<proteinExistence type="inferred from homology"/>
<dbReference type="PROSITE" id="PS50846">
    <property type="entry name" value="HMA_2"/>
    <property type="match status" value="2"/>
</dbReference>
<evidence type="ECO:0000313" key="7">
    <source>
        <dbReference type="Proteomes" id="UP000026960"/>
    </source>
</evidence>
<feature type="compositionally biased region" description="Basic and acidic residues" evidence="4">
    <location>
        <begin position="103"/>
        <end position="122"/>
    </location>
</feature>
<evidence type="ECO:0000256" key="2">
    <source>
        <dbReference type="ARBA" id="ARBA00023289"/>
    </source>
</evidence>
<feature type="region of interest" description="Disordered" evidence="4">
    <location>
        <begin position="1"/>
        <end position="30"/>
    </location>
</feature>
<dbReference type="eggNOG" id="KOG1603">
    <property type="taxonomic scope" value="Eukaryota"/>
</dbReference>
<protein>
    <recommendedName>
        <fullName evidence="5">HMA domain-containing protein</fullName>
    </recommendedName>
</protein>
<feature type="domain" description="HMA" evidence="5">
    <location>
        <begin position="28"/>
        <end position="92"/>
    </location>
</feature>
<dbReference type="Pfam" id="PF00403">
    <property type="entry name" value="HMA"/>
    <property type="match status" value="2"/>
</dbReference>
<name>A0A0D3HC48_9ORYZ</name>
<dbReference type="InterPro" id="IPR044577">
    <property type="entry name" value="HIPP4/7/8/17/18/19"/>
</dbReference>
<dbReference type="CDD" id="cd00371">
    <property type="entry name" value="HMA"/>
    <property type="match status" value="2"/>
</dbReference>
<reference evidence="6" key="2">
    <citation type="submission" date="2015-03" db="UniProtKB">
        <authorList>
            <consortium name="EnsemblPlants"/>
        </authorList>
    </citation>
    <scope>IDENTIFICATION</scope>
</reference>
<keyword evidence="7" id="KW-1185">Reference proteome</keyword>
<feature type="region of interest" description="Disordered" evidence="4">
    <location>
        <begin position="96"/>
        <end position="122"/>
    </location>
</feature>
<dbReference type="STRING" id="65489.A0A0D3HC48"/>
<keyword evidence="1" id="KW-0479">Metal-binding</keyword>
<accession>A0A0D3HC48</accession>
<dbReference type="EnsemblPlants" id="OBART10G05350.1">
    <property type="protein sequence ID" value="OBART10G05350.1"/>
    <property type="gene ID" value="OBART10G05350"/>
</dbReference>
<dbReference type="Gramene" id="OBART10G05350.1">
    <property type="protein sequence ID" value="OBART10G05350.1"/>
    <property type="gene ID" value="OBART10G05350"/>
</dbReference>
<feature type="region of interest" description="Disordered" evidence="4">
    <location>
        <begin position="195"/>
        <end position="219"/>
    </location>
</feature>
<evidence type="ECO:0000256" key="3">
    <source>
        <dbReference type="ARBA" id="ARBA00024045"/>
    </source>
</evidence>
<keyword evidence="2" id="KW-0636">Prenylation</keyword>
<dbReference type="PANTHER" id="PTHR46195">
    <property type="entry name" value="HEAVY METAL-ASSOCIATED ISOPRENYLATED PLANT PROTEIN 7"/>
    <property type="match status" value="1"/>
</dbReference>
<dbReference type="HOGENOM" id="CLU_039886_3_1_1"/>
<dbReference type="Gene3D" id="3.30.70.100">
    <property type="match status" value="2"/>
</dbReference>
<reference evidence="6" key="1">
    <citation type="journal article" date="2009" name="Rice">
        <title>De Novo Next Generation Sequencing of Plant Genomes.</title>
        <authorList>
            <person name="Rounsley S."/>
            <person name="Marri P.R."/>
            <person name="Yu Y."/>
            <person name="He R."/>
            <person name="Sisneros N."/>
            <person name="Goicoechea J.L."/>
            <person name="Lee S.J."/>
            <person name="Angelova A."/>
            <person name="Kudrna D."/>
            <person name="Luo M."/>
            <person name="Affourtit J."/>
            <person name="Desany B."/>
            <person name="Knight J."/>
            <person name="Niazi F."/>
            <person name="Egholm M."/>
            <person name="Wing R.A."/>
        </authorList>
    </citation>
    <scope>NUCLEOTIDE SEQUENCE [LARGE SCALE GENOMIC DNA]</scope>
    <source>
        <strain evidence="6">cv. IRGC 105608</strain>
    </source>
</reference>
<dbReference type="PANTHER" id="PTHR46195:SF10">
    <property type="entry name" value="HEAVY METAL-ASSOCIATED DOMAIN CONTAINING PROTEIN, EXPRESSED"/>
    <property type="match status" value="1"/>
</dbReference>
<evidence type="ECO:0000256" key="1">
    <source>
        <dbReference type="ARBA" id="ARBA00022723"/>
    </source>
</evidence>
<dbReference type="InterPro" id="IPR006121">
    <property type="entry name" value="HMA_dom"/>
</dbReference>
<dbReference type="PaxDb" id="65489-OBART10G05350.1"/>
<dbReference type="AlphaFoldDB" id="A0A0D3HC48"/>
<dbReference type="GO" id="GO:0046872">
    <property type="term" value="F:metal ion binding"/>
    <property type="evidence" value="ECO:0007669"/>
    <property type="project" value="UniProtKB-KW"/>
</dbReference>
<evidence type="ECO:0000313" key="6">
    <source>
        <dbReference type="EnsemblPlants" id="OBART10G05350.1"/>
    </source>
</evidence>
<keyword evidence="2" id="KW-0449">Lipoprotein</keyword>
<dbReference type="Proteomes" id="UP000026960">
    <property type="component" value="Chromosome 10"/>
</dbReference>
<evidence type="ECO:0000256" key="4">
    <source>
        <dbReference type="SAM" id="MobiDB-lite"/>
    </source>
</evidence>
<dbReference type="SUPFAM" id="SSF55008">
    <property type="entry name" value="HMA, heavy metal-associated domain"/>
    <property type="match status" value="2"/>
</dbReference>
<feature type="domain" description="HMA" evidence="5">
    <location>
        <begin position="125"/>
        <end position="188"/>
    </location>
</feature>
<evidence type="ECO:0000259" key="5">
    <source>
        <dbReference type="PROSITE" id="PS50846"/>
    </source>
</evidence>
<sequence length="266" mass="30283">MVEELKESVKEEQAEKKEEAAEEKPDEPQEIVLKVDMHCEGCAKKVEKSLLRFEGVENVKADSRSKTVVVKSRAADPSKVCERVQRKTKRRVELIFPLPPPPEEEKKEEAPAPPPEEKKEEPPKTITVILKVQMHCDACAQILQKRISRTEGVESVETDLLNGQVVVKGVMDPAVLIESIQRKTRRPAVIVEEVKPREEEKKAEEEEKKPDEDKKADGIEEVKKYDFWPPVQYYVEYVYPYPLPPPPTALVSEDFSDENPNACTVA</sequence>